<proteinExistence type="predicted"/>
<feature type="transmembrane region" description="Helical" evidence="1">
    <location>
        <begin position="104"/>
        <end position="124"/>
    </location>
</feature>
<keyword evidence="1" id="KW-0812">Transmembrane</keyword>
<gene>
    <name evidence="2" type="ORF">AGR4C_pa40024</name>
</gene>
<keyword evidence="1" id="KW-0472">Membrane</keyword>
<organism evidence="2 3">
    <name type="scientific">Agrobacterium tumefaciens str. Kerr 14</name>
    <dbReference type="NCBI Taxonomy" id="1183424"/>
    <lineage>
        <taxon>Bacteria</taxon>
        <taxon>Pseudomonadati</taxon>
        <taxon>Pseudomonadota</taxon>
        <taxon>Alphaproteobacteria</taxon>
        <taxon>Hyphomicrobiales</taxon>
        <taxon>Rhizobiaceae</taxon>
        <taxon>Rhizobium/Agrobacterium group</taxon>
        <taxon>Agrobacterium</taxon>
        <taxon>Agrobacterium tumefaciens complex</taxon>
    </lineage>
</organism>
<keyword evidence="1" id="KW-1133">Transmembrane helix</keyword>
<evidence type="ECO:0000313" key="2">
    <source>
        <dbReference type="EMBL" id="CUX65203.1"/>
    </source>
</evidence>
<evidence type="ECO:0000313" key="3">
    <source>
        <dbReference type="Proteomes" id="UP000191897"/>
    </source>
</evidence>
<name>A0A1S7S9T8_AGRTU</name>
<dbReference type="AlphaFoldDB" id="A0A1S7S9T8"/>
<reference evidence="2 3" key="1">
    <citation type="submission" date="2016-01" db="EMBL/GenBank/DDBJ databases">
        <authorList>
            <person name="Oliw E.H."/>
        </authorList>
    </citation>
    <scope>NUCLEOTIDE SEQUENCE [LARGE SCALE GENOMIC DNA]</scope>
    <source>
        <strain evidence="2 3">Kerr 14</strain>
    </source>
</reference>
<protein>
    <submittedName>
        <fullName evidence="2">Uncharacterized protein</fullName>
    </submittedName>
</protein>
<dbReference type="Proteomes" id="UP000191897">
    <property type="component" value="Unassembled WGS sequence"/>
</dbReference>
<feature type="transmembrane region" description="Helical" evidence="1">
    <location>
        <begin position="51"/>
        <end position="69"/>
    </location>
</feature>
<sequence>MKKKRVLEEQIIAVVRQLAYCITQQFSFYNQVIVDIEEGRQQRMSYLDRQILKIAGYAVALGFLAALSLQMEFRLIGWLSLGVTAFILRWMLKDHHYRSDRTEELMICLAAVATGATLGEGIWFELFPSI</sequence>
<evidence type="ECO:0000256" key="1">
    <source>
        <dbReference type="SAM" id="Phobius"/>
    </source>
</evidence>
<dbReference type="RefSeq" id="WP_080867509.1">
    <property type="nucleotide sequence ID" value="NZ_LT009732.1"/>
</dbReference>
<feature type="transmembrane region" description="Helical" evidence="1">
    <location>
        <begin position="75"/>
        <end position="92"/>
    </location>
</feature>
<accession>A0A1S7S9T8</accession>
<dbReference type="EMBL" id="FBWC01000035">
    <property type="protein sequence ID" value="CUX65203.1"/>
    <property type="molecule type" value="Genomic_DNA"/>
</dbReference>